<dbReference type="PANTHER" id="PTHR42940">
    <property type="entry name" value="ALCOHOL DEHYDROGENASE 1-RELATED"/>
    <property type="match status" value="1"/>
</dbReference>
<evidence type="ECO:0000313" key="5">
    <source>
        <dbReference type="EMBL" id="SDH94810.1"/>
    </source>
</evidence>
<protein>
    <submittedName>
        <fullName evidence="5">Alcohol dehydrogenase, propanol-preferring</fullName>
    </submittedName>
</protein>
<dbReference type="Gene3D" id="3.40.50.720">
    <property type="entry name" value="NAD(P)-binding Rossmann-like Domain"/>
    <property type="match status" value="1"/>
</dbReference>
<dbReference type="PANTHER" id="PTHR42940:SF8">
    <property type="entry name" value="VACUOLAR PROTEIN SORTING-ASSOCIATED PROTEIN 11"/>
    <property type="match status" value="1"/>
</dbReference>
<dbReference type="GO" id="GO:0046872">
    <property type="term" value="F:metal ion binding"/>
    <property type="evidence" value="ECO:0007669"/>
    <property type="project" value="UniProtKB-KW"/>
</dbReference>
<evidence type="ECO:0000256" key="4">
    <source>
        <dbReference type="ARBA" id="ARBA00023002"/>
    </source>
</evidence>
<name>A0A1G8GKI6_9FLAO</name>
<gene>
    <name evidence="5" type="ORF">SAMN04488062_11852</name>
</gene>
<dbReference type="Proteomes" id="UP000199274">
    <property type="component" value="Unassembled WGS sequence"/>
</dbReference>
<dbReference type="RefSeq" id="WP_245705118.1">
    <property type="nucleotide sequence ID" value="NZ_FNDB01000018.1"/>
</dbReference>
<reference evidence="6" key="1">
    <citation type="submission" date="2016-10" db="EMBL/GenBank/DDBJ databases">
        <authorList>
            <person name="Varghese N."/>
            <person name="Submissions S."/>
        </authorList>
    </citation>
    <scope>NUCLEOTIDE SEQUENCE [LARGE SCALE GENOMIC DNA]</scope>
    <source>
        <strain evidence="6">CGMCC 1.2747</strain>
    </source>
</reference>
<keyword evidence="2" id="KW-0479">Metal-binding</keyword>
<evidence type="ECO:0000313" key="6">
    <source>
        <dbReference type="Proteomes" id="UP000199274"/>
    </source>
</evidence>
<evidence type="ECO:0000256" key="2">
    <source>
        <dbReference type="ARBA" id="ARBA00022723"/>
    </source>
</evidence>
<sequence length="71" mass="7892">MSIFDTVLNRITIRGSIVGTRKDLEEAIQFAVEGKVKATVTSAKLEDVIDVFEKMKKGQIEGRVVLEIAKQ</sequence>
<proteinExistence type="predicted"/>
<dbReference type="STRING" id="178355.SAMN04488062_11852"/>
<evidence type="ECO:0000256" key="1">
    <source>
        <dbReference type="ARBA" id="ARBA00001947"/>
    </source>
</evidence>
<dbReference type="EMBL" id="FNDB01000018">
    <property type="protein sequence ID" value="SDH94810.1"/>
    <property type="molecule type" value="Genomic_DNA"/>
</dbReference>
<comment type="cofactor">
    <cofactor evidence="1">
        <name>Zn(2+)</name>
        <dbReference type="ChEBI" id="CHEBI:29105"/>
    </cofactor>
</comment>
<organism evidence="5 6">
    <name type="scientific">Flavobacterium omnivorum</name>
    <dbReference type="NCBI Taxonomy" id="178355"/>
    <lineage>
        <taxon>Bacteria</taxon>
        <taxon>Pseudomonadati</taxon>
        <taxon>Bacteroidota</taxon>
        <taxon>Flavobacteriia</taxon>
        <taxon>Flavobacteriales</taxon>
        <taxon>Flavobacteriaceae</taxon>
        <taxon>Flavobacterium</taxon>
    </lineage>
</organism>
<dbReference type="AlphaFoldDB" id="A0A1G8GKI6"/>
<dbReference type="Gene3D" id="3.90.180.10">
    <property type="entry name" value="Medium-chain alcohol dehydrogenases, catalytic domain"/>
    <property type="match status" value="1"/>
</dbReference>
<keyword evidence="6" id="KW-1185">Reference proteome</keyword>
<accession>A0A1G8GKI6</accession>
<keyword evidence="3" id="KW-0862">Zinc</keyword>
<evidence type="ECO:0000256" key="3">
    <source>
        <dbReference type="ARBA" id="ARBA00022833"/>
    </source>
</evidence>
<keyword evidence="4" id="KW-0560">Oxidoreductase</keyword>
<dbReference type="GO" id="GO:0016491">
    <property type="term" value="F:oxidoreductase activity"/>
    <property type="evidence" value="ECO:0007669"/>
    <property type="project" value="UniProtKB-KW"/>
</dbReference>